<organism evidence="1 2">
    <name type="scientific">Eilatimonas milleporae</name>
    <dbReference type="NCBI Taxonomy" id="911205"/>
    <lineage>
        <taxon>Bacteria</taxon>
        <taxon>Pseudomonadati</taxon>
        <taxon>Pseudomonadota</taxon>
        <taxon>Alphaproteobacteria</taxon>
        <taxon>Kordiimonadales</taxon>
        <taxon>Kordiimonadaceae</taxon>
        <taxon>Eilatimonas</taxon>
    </lineage>
</organism>
<dbReference type="AlphaFoldDB" id="A0A3M0BZ10"/>
<accession>A0A3M0BZ10</accession>
<evidence type="ECO:0000313" key="1">
    <source>
        <dbReference type="EMBL" id="RMB02811.1"/>
    </source>
</evidence>
<dbReference type="Proteomes" id="UP000271227">
    <property type="component" value="Unassembled WGS sequence"/>
</dbReference>
<gene>
    <name evidence="1" type="ORF">BXY39_3163</name>
</gene>
<reference evidence="1 2" key="1">
    <citation type="submission" date="2018-10" db="EMBL/GenBank/DDBJ databases">
        <title>Genomic Encyclopedia of Archaeal and Bacterial Type Strains, Phase II (KMG-II): from individual species to whole genera.</title>
        <authorList>
            <person name="Goeker M."/>
        </authorList>
    </citation>
    <scope>NUCLEOTIDE SEQUENCE [LARGE SCALE GENOMIC DNA]</scope>
    <source>
        <strain evidence="1 2">DSM 25217</strain>
    </source>
</reference>
<proteinExistence type="predicted"/>
<dbReference type="EMBL" id="REFR01000014">
    <property type="protein sequence ID" value="RMB02811.1"/>
    <property type="molecule type" value="Genomic_DNA"/>
</dbReference>
<sequence length="59" mass="6454">MHSFTHLAPMVSAIDAFEGEIRSIGGVFGRTAGRLTAFPGVTRRQRRVSRARRISRAAA</sequence>
<name>A0A3M0BZ10_9PROT</name>
<evidence type="ECO:0000313" key="2">
    <source>
        <dbReference type="Proteomes" id="UP000271227"/>
    </source>
</evidence>
<dbReference type="InParanoid" id="A0A3M0BZ10"/>
<comment type="caution">
    <text evidence="1">The sequence shown here is derived from an EMBL/GenBank/DDBJ whole genome shotgun (WGS) entry which is preliminary data.</text>
</comment>
<protein>
    <submittedName>
        <fullName evidence="1">Uncharacterized protein</fullName>
    </submittedName>
</protein>
<keyword evidence="2" id="KW-1185">Reference proteome</keyword>